<feature type="transmembrane region" description="Helical" evidence="2">
    <location>
        <begin position="45"/>
        <end position="65"/>
    </location>
</feature>
<organism evidence="3 4">
    <name type="scientific">Rubripirellula tenax</name>
    <dbReference type="NCBI Taxonomy" id="2528015"/>
    <lineage>
        <taxon>Bacteria</taxon>
        <taxon>Pseudomonadati</taxon>
        <taxon>Planctomycetota</taxon>
        <taxon>Planctomycetia</taxon>
        <taxon>Pirellulales</taxon>
        <taxon>Pirellulaceae</taxon>
        <taxon>Rubripirellula</taxon>
    </lineage>
</organism>
<reference evidence="3 4" key="1">
    <citation type="submission" date="2019-02" db="EMBL/GenBank/DDBJ databases">
        <title>Deep-cultivation of Planctomycetes and their phenomic and genomic characterization uncovers novel biology.</title>
        <authorList>
            <person name="Wiegand S."/>
            <person name="Jogler M."/>
            <person name="Boedeker C."/>
            <person name="Pinto D."/>
            <person name="Vollmers J."/>
            <person name="Rivas-Marin E."/>
            <person name="Kohn T."/>
            <person name="Peeters S.H."/>
            <person name="Heuer A."/>
            <person name="Rast P."/>
            <person name="Oberbeckmann S."/>
            <person name="Bunk B."/>
            <person name="Jeske O."/>
            <person name="Meyerdierks A."/>
            <person name="Storesund J.E."/>
            <person name="Kallscheuer N."/>
            <person name="Luecker S."/>
            <person name="Lage O.M."/>
            <person name="Pohl T."/>
            <person name="Merkel B.J."/>
            <person name="Hornburger P."/>
            <person name="Mueller R.-W."/>
            <person name="Bruemmer F."/>
            <person name="Labrenz M."/>
            <person name="Spormann A.M."/>
            <person name="Op Den Camp H."/>
            <person name="Overmann J."/>
            <person name="Amann R."/>
            <person name="Jetten M.S.M."/>
            <person name="Mascher T."/>
            <person name="Medema M.H."/>
            <person name="Devos D.P."/>
            <person name="Kaster A.-K."/>
            <person name="Ovreas L."/>
            <person name="Rohde M."/>
            <person name="Galperin M.Y."/>
            <person name="Jogler C."/>
        </authorList>
    </citation>
    <scope>NUCLEOTIDE SEQUENCE [LARGE SCALE GENOMIC DNA]</scope>
    <source>
        <strain evidence="3 4">Poly51</strain>
    </source>
</reference>
<keyword evidence="2" id="KW-0472">Membrane</keyword>
<keyword evidence="2" id="KW-1133">Transmembrane helix</keyword>
<dbReference type="EMBL" id="SJPW01000017">
    <property type="protein sequence ID" value="TWU43618.1"/>
    <property type="molecule type" value="Genomic_DNA"/>
</dbReference>
<evidence type="ECO:0000313" key="3">
    <source>
        <dbReference type="EMBL" id="TWU43618.1"/>
    </source>
</evidence>
<feature type="transmembrane region" description="Helical" evidence="2">
    <location>
        <begin position="20"/>
        <end position="39"/>
    </location>
</feature>
<gene>
    <name evidence="3" type="ORF">Poly51_62730</name>
</gene>
<keyword evidence="2" id="KW-0812">Transmembrane</keyword>
<protein>
    <recommendedName>
        <fullName evidence="5">Peptidase family M50</fullName>
    </recommendedName>
</protein>
<evidence type="ECO:0008006" key="5">
    <source>
        <dbReference type="Google" id="ProtNLM"/>
    </source>
</evidence>
<feature type="transmembrane region" description="Helical" evidence="2">
    <location>
        <begin position="123"/>
        <end position="142"/>
    </location>
</feature>
<proteinExistence type="predicted"/>
<evidence type="ECO:0000313" key="4">
    <source>
        <dbReference type="Proteomes" id="UP000318288"/>
    </source>
</evidence>
<evidence type="ECO:0000256" key="2">
    <source>
        <dbReference type="SAM" id="Phobius"/>
    </source>
</evidence>
<feature type="transmembrane region" description="Helical" evidence="2">
    <location>
        <begin position="77"/>
        <end position="103"/>
    </location>
</feature>
<sequence length="187" mass="21026">MPWWKRLRIRLPSVFGARVILDETVIGIAALMIVSRGQFGIGRAIGLLLLISTHEFGHLIAGLIYRQRPRVIRIGLFGGYCAFYDSVVHLPVILAGLLTNFGWLVATITIEWTLGPLESQLALGAYQALVYFNLALIAYNCLPIGHSDAHLALAYFRGQLHHPRPTIPRIKKSQNHRLQRRPRKSDS</sequence>
<comment type="caution">
    <text evidence="3">The sequence shown here is derived from an EMBL/GenBank/DDBJ whole genome shotgun (WGS) entry which is preliminary data.</text>
</comment>
<dbReference type="AlphaFoldDB" id="A0A5C6E402"/>
<accession>A0A5C6E402</accession>
<evidence type="ECO:0000256" key="1">
    <source>
        <dbReference type="SAM" id="MobiDB-lite"/>
    </source>
</evidence>
<name>A0A5C6E402_9BACT</name>
<feature type="region of interest" description="Disordered" evidence="1">
    <location>
        <begin position="164"/>
        <end position="187"/>
    </location>
</feature>
<dbReference type="Proteomes" id="UP000318288">
    <property type="component" value="Unassembled WGS sequence"/>
</dbReference>
<keyword evidence="4" id="KW-1185">Reference proteome</keyword>